<keyword evidence="2" id="KW-1185">Reference proteome</keyword>
<evidence type="ECO:0000313" key="1">
    <source>
        <dbReference type="EMBL" id="RCV93671.1"/>
    </source>
</evidence>
<evidence type="ECO:0000313" key="2">
    <source>
        <dbReference type="Proteomes" id="UP000253204"/>
    </source>
</evidence>
<protein>
    <submittedName>
        <fullName evidence="1">Uncharacterized protein</fullName>
    </submittedName>
</protein>
<proteinExistence type="predicted"/>
<gene>
    <name evidence="1" type="ORF">DU506_00510</name>
</gene>
<dbReference type="RefSeq" id="WP_114484999.1">
    <property type="nucleotide sequence ID" value="NZ_CBCSHM010000005.1"/>
</dbReference>
<comment type="caution">
    <text evidence="1">The sequence shown here is derived from an EMBL/GenBank/DDBJ whole genome shotgun (WGS) entry which is preliminary data.</text>
</comment>
<sequence length="344" mass="38153">MDAAYVEASYKIEQALLDAYLNGEGTLREREQKVRETHETPVLPNVPLPGMVIPASFAQVQFSGRTYEWINCVGGAHSQQVKDVPVTDAMIREAKDFVGELLGEDVQAIRVVRVAPEVWGDRAAEGFLREAGNELPVVFVPTVFTCPVELLCHELAHAAHTMVRRRTGDAAMALARPASAEFIAHFVQYRYVMAYLQEQDLALAMGQLTTAMYAKAIQAFMLSQKITTGEELWDKRVALLESGPARPFLEALPDSVLLRQLRVFAEGRQGLEAESERALGIMLALLFIDDPKGVRAYMAIDTLARSIEDKVAEAFSANLDELLPAVEDRLERLVIELREAALVE</sequence>
<dbReference type="AlphaFoldDB" id="A0A368U9S8"/>
<reference evidence="1 2" key="1">
    <citation type="submission" date="2018-07" db="EMBL/GenBank/DDBJ databases">
        <title>Halomonas rutogse sp. nov., isolated from Lake TangqianCo on Tibetan Plateau.</title>
        <authorList>
            <person name="Lu H."/>
            <person name="Xing P."/>
            <person name="Wu Q."/>
        </authorList>
    </citation>
    <scope>NUCLEOTIDE SEQUENCE [LARGE SCALE GENOMIC DNA]</scope>
    <source>
        <strain evidence="1 2">TQ8S</strain>
    </source>
</reference>
<dbReference type="EMBL" id="QPIJ01000001">
    <property type="protein sequence ID" value="RCV93671.1"/>
    <property type="molecule type" value="Genomic_DNA"/>
</dbReference>
<organism evidence="1 2">
    <name type="scientific">Vreelandella rituensis</name>
    <dbReference type="NCBI Taxonomy" id="2282306"/>
    <lineage>
        <taxon>Bacteria</taxon>
        <taxon>Pseudomonadati</taxon>
        <taxon>Pseudomonadota</taxon>
        <taxon>Gammaproteobacteria</taxon>
        <taxon>Oceanospirillales</taxon>
        <taxon>Halomonadaceae</taxon>
        <taxon>Vreelandella</taxon>
    </lineage>
</organism>
<dbReference type="Proteomes" id="UP000253204">
    <property type="component" value="Unassembled WGS sequence"/>
</dbReference>
<name>A0A368U9S8_9GAMM</name>
<accession>A0A368U9S8</accession>
<dbReference type="OrthoDB" id="7063491at2"/>